<evidence type="ECO:0000256" key="1">
    <source>
        <dbReference type="SAM" id="SignalP"/>
    </source>
</evidence>
<dbReference type="PROSITE" id="PS51257">
    <property type="entry name" value="PROKAR_LIPOPROTEIN"/>
    <property type="match status" value="1"/>
</dbReference>
<proteinExistence type="predicted"/>
<keyword evidence="1" id="KW-0732">Signal</keyword>
<keyword evidence="3" id="KW-1185">Reference proteome</keyword>
<dbReference type="EMBL" id="MIJY01000012">
    <property type="protein sequence ID" value="OEG16604.1"/>
    <property type="molecule type" value="Genomic_DNA"/>
</dbReference>
<sequence length="242" mass="27539">MKRLLKMSLVLLTITILSSCSTGTKSTADAKLPENLEAFTWWTDREKPFGEYSYKLSSEAEIEEKFDLKTLPSREKTIALFKDNFSIEGVTLEPEVTDVQSDGKNLTLKDTILYKNAEELYPSYIEIITMYQYLPELKKAKLYSQTISITNMSVDGQYHGKNFDGLIKELGALLDQKDMDKRIKEFKEKTADKEAIKLSDVSIFSTTESKGEKSLFSANFGVKYGSTGVPMKIYLETTDFRE</sequence>
<protein>
    <recommendedName>
        <fullName evidence="4">Lipoprotein</fullName>
    </recommendedName>
</protein>
<dbReference type="OrthoDB" id="2182063at2"/>
<feature type="chain" id="PRO_5038982348" description="Lipoprotein" evidence="1">
    <location>
        <begin position="23"/>
        <end position="242"/>
    </location>
</feature>
<dbReference type="AlphaFoldDB" id="A0A1E5GV73"/>
<evidence type="ECO:0000313" key="3">
    <source>
        <dbReference type="Proteomes" id="UP000095094"/>
    </source>
</evidence>
<dbReference type="RefSeq" id="WP_069663002.1">
    <property type="nucleotide sequence ID" value="NZ_JBHUJJ010000001.1"/>
</dbReference>
<reference evidence="3" key="1">
    <citation type="submission" date="2016-09" db="EMBL/GenBank/DDBJ databases">
        <authorList>
            <person name="Gulvik C.A."/>
        </authorList>
    </citation>
    <scope>NUCLEOTIDE SEQUENCE [LARGE SCALE GENOMIC DNA]</scope>
    <source>
        <strain evidence="3">LMG 8895</strain>
    </source>
</reference>
<evidence type="ECO:0000313" key="2">
    <source>
        <dbReference type="EMBL" id="OEG16604.1"/>
    </source>
</evidence>
<dbReference type="Proteomes" id="UP000095094">
    <property type="component" value="Unassembled WGS sequence"/>
</dbReference>
<accession>A0A1E5GV73</accession>
<evidence type="ECO:0008006" key="4">
    <source>
        <dbReference type="Google" id="ProtNLM"/>
    </source>
</evidence>
<name>A0A1E5GV73_9ENTE</name>
<organism evidence="2 3">
    <name type="scientific">Enterococcus termitis</name>
    <dbReference type="NCBI Taxonomy" id="332950"/>
    <lineage>
        <taxon>Bacteria</taxon>
        <taxon>Bacillati</taxon>
        <taxon>Bacillota</taxon>
        <taxon>Bacilli</taxon>
        <taxon>Lactobacillales</taxon>
        <taxon>Enterococcaceae</taxon>
        <taxon>Enterococcus</taxon>
    </lineage>
</organism>
<comment type="caution">
    <text evidence="2">The sequence shown here is derived from an EMBL/GenBank/DDBJ whole genome shotgun (WGS) entry which is preliminary data.</text>
</comment>
<feature type="signal peptide" evidence="1">
    <location>
        <begin position="1"/>
        <end position="22"/>
    </location>
</feature>
<gene>
    <name evidence="2" type="ORF">BCR25_03115</name>
</gene>